<reference evidence="1 2" key="1">
    <citation type="submission" date="2016-10" db="EMBL/GenBank/DDBJ databases">
        <authorList>
            <person name="de Groot N.N."/>
        </authorList>
    </citation>
    <scope>NUCLEOTIDE SEQUENCE [LARGE SCALE GENOMIC DNA]</scope>
    <source>
        <strain evidence="1 2">DSM 26656</strain>
    </source>
</reference>
<dbReference type="Proteomes" id="UP000236743">
    <property type="component" value="Unassembled WGS sequence"/>
</dbReference>
<dbReference type="RefSeq" id="WP_146071315.1">
    <property type="nucleotide sequence ID" value="NZ_FNUY01000003.1"/>
</dbReference>
<dbReference type="OrthoDB" id="8160219at2"/>
<protein>
    <submittedName>
        <fullName evidence="1">Uncharacterized protein</fullName>
    </submittedName>
</protein>
<evidence type="ECO:0000313" key="1">
    <source>
        <dbReference type="EMBL" id="SEG18662.1"/>
    </source>
</evidence>
<organism evidence="1 2">
    <name type="scientific">Bosea lathyri</name>
    <dbReference type="NCBI Taxonomy" id="1036778"/>
    <lineage>
        <taxon>Bacteria</taxon>
        <taxon>Pseudomonadati</taxon>
        <taxon>Pseudomonadota</taxon>
        <taxon>Alphaproteobacteria</taxon>
        <taxon>Hyphomicrobiales</taxon>
        <taxon>Boseaceae</taxon>
        <taxon>Bosea</taxon>
    </lineage>
</organism>
<dbReference type="EMBL" id="FNUY01000003">
    <property type="protein sequence ID" value="SEG18662.1"/>
    <property type="molecule type" value="Genomic_DNA"/>
</dbReference>
<sequence>MDRPEHLLALAERCETSSKPDRMLDADIYEALGFTVRRKPKHLVSRRAPAGGIYQQGALWKALGTVSADIDVAVSLLKQKAPGWSWSLQCMVGEDSPAFQALVAECSGNGVVGSLALCAAMLRAFATSEPVANGARALLRSK</sequence>
<proteinExistence type="predicted"/>
<dbReference type="AlphaFoldDB" id="A0A1H5Y4A1"/>
<evidence type="ECO:0000313" key="2">
    <source>
        <dbReference type="Proteomes" id="UP000236743"/>
    </source>
</evidence>
<accession>A0A1H5Y4A1</accession>
<keyword evidence="2" id="KW-1185">Reference proteome</keyword>
<gene>
    <name evidence="1" type="ORF">SAMN04488115_103520</name>
</gene>
<name>A0A1H5Y4A1_9HYPH</name>